<feature type="transmembrane region" description="Helical" evidence="1">
    <location>
        <begin position="214"/>
        <end position="237"/>
    </location>
</feature>
<evidence type="ECO:0000313" key="3">
    <source>
        <dbReference type="EMBL" id="KRG22451.1"/>
    </source>
</evidence>
<gene>
    <name evidence="3" type="ORF">HT99x_00874</name>
    <name evidence="4" type="ORF">HT99x_012970</name>
</gene>
<proteinExistence type="predicted"/>
<keyword evidence="1" id="KW-0812">Transmembrane</keyword>
<dbReference type="EMBL" id="LKAJ02000001">
    <property type="protein sequence ID" value="MCS5712347.1"/>
    <property type="molecule type" value="Genomic_DNA"/>
</dbReference>
<evidence type="ECO:0000313" key="5">
    <source>
        <dbReference type="Proteomes" id="UP000051497"/>
    </source>
</evidence>
<organism evidence="3">
    <name type="scientific">Candidatus Berkiella aquae</name>
    <dbReference type="NCBI Taxonomy" id="295108"/>
    <lineage>
        <taxon>Bacteria</taxon>
        <taxon>Pseudomonadati</taxon>
        <taxon>Pseudomonadota</taxon>
        <taxon>Gammaproteobacteria</taxon>
        <taxon>Candidatus Berkiellales</taxon>
        <taxon>Candidatus Berkiellaceae</taxon>
        <taxon>Candidatus Berkiella</taxon>
    </lineage>
</organism>
<evidence type="ECO:0000259" key="2">
    <source>
        <dbReference type="Pfam" id="PF14351"/>
    </source>
</evidence>
<feature type="transmembrane region" description="Helical" evidence="1">
    <location>
        <begin position="249"/>
        <end position="269"/>
    </location>
</feature>
<name>A0A0Q9Z1U4_9GAMM</name>
<dbReference type="AlphaFoldDB" id="A0A0Q9Z1U4"/>
<dbReference type="EMBL" id="LKAJ01000002">
    <property type="protein sequence ID" value="KRG22451.1"/>
    <property type="molecule type" value="Genomic_DNA"/>
</dbReference>
<keyword evidence="1" id="KW-1133">Transmembrane helix</keyword>
<reference evidence="4" key="2">
    <citation type="journal article" date="2016" name="Genome Announc.">
        <title>Draft Genome Sequences of Two Novel Amoeba-Resistant Intranuclear Bacteria, 'Candidatus Berkiella cookevillensis' and 'Candidatus Berkiella aquae'.</title>
        <authorList>
            <person name="Mehari Y.T."/>
            <person name="Arivett B.A."/>
            <person name="Farone A.L."/>
            <person name="Gunderson J.H."/>
            <person name="Farone M.B."/>
        </authorList>
    </citation>
    <scope>NUCLEOTIDE SEQUENCE</scope>
    <source>
        <strain evidence="4">HT99</strain>
    </source>
</reference>
<feature type="transmembrane region" description="Helical" evidence="1">
    <location>
        <begin position="76"/>
        <end position="94"/>
    </location>
</feature>
<feature type="transmembrane region" description="Helical" evidence="1">
    <location>
        <begin position="41"/>
        <end position="64"/>
    </location>
</feature>
<feature type="transmembrane region" description="Helical" evidence="1">
    <location>
        <begin position="336"/>
        <end position="357"/>
    </location>
</feature>
<dbReference type="RefSeq" id="WP_083482805.1">
    <property type="nucleotide sequence ID" value="NZ_LKAJ02000001.1"/>
</dbReference>
<reference evidence="4" key="3">
    <citation type="submission" date="2021-06" db="EMBL/GenBank/DDBJ databases">
        <title>Genomic Description and Analysis of Intracellular Bacteria, Candidatus Berkiella cookevillensis and Candidatus Berkiella aquae.</title>
        <authorList>
            <person name="Kidane D.T."/>
            <person name="Mehari Y.T."/>
            <person name="Rice F.C."/>
            <person name="Arivett B.A."/>
            <person name="Farone A.L."/>
            <person name="Berk S.G."/>
            <person name="Farone M.B."/>
        </authorList>
    </citation>
    <scope>NUCLEOTIDE SEQUENCE</scope>
    <source>
        <strain evidence="4">HT99</strain>
    </source>
</reference>
<evidence type="ECO:0000256" key="1">
    <source>
        <dbReference type="SAM" id="Phobius"/>
    </source>
</evidence>
<feature type="transmembrane region" description="Helical" evidence="1">
    <location>
        <begin position="185"/>
        <end position="202"/>
    </location>
</feature>
<reference evidence="3" key="1">
    <citation type="submission" date="2015-09" db="EMBL/GenBank/DDBJ databases">
        <title>Draft Genome Sequences of Two Novel Amoeba-resistant Intranuclear Bacteria, Candidatus Berkiella cookevillensis and Candidatus Berkiella aquae.</title>
        <authorList>
            <person name="Mehari Y.T."/>
            <person name="Arivett B.A."/>
            <person name="Farone A.L."/>
            <person name="Gunderson J.H."/>
            <person name="Farone M.B."/>
        </authorList>
    </citation>
    <scope>NUCLEOTIDE SEQUENCE [LARGE SCALE GENOMIC DNA]</scope>
    <source>
        <strain evidence="3">HT99</strain>
    </source>
</reference>
<feature type="transmembrane region" description="Helical" evidence="1">
    <location>
        <begin position="275"/>
        <end position="301"/>
    </location>
</feature>
<comment type="caution">
    <text evidence="3">The sequence shown here is derived from an EMBL/GenBank/DDBJ whole genome shotgun (WGS) entry which is preliminary data.</text>
</comment>
<dbReference type="Proteomes" id="UP000051497">
    <property type="component" value="Unassembled WGS sequence"/>
</dbReference>
<evidence type="ECO:0000313" key="4">
    <source>
        <dbReference type="EMBL" id="MCS5712347.1"/>
    </source>
</evidence>
<dbReference type="InterPro" id="IPR025513">
    <property type="entry name" value="DUF4401"/>
</dbReference>
<feature type="transmembrane region" description="Helical" evidence="1">
    <location>
        <begin position="137"/>
        <end position="156"/>
    </location>
</feature>
<keyword evidence="5" id="KW-1185">Reference proteome</keyword>
<feature type="transmembrane region" description="Helical" evidence="1">
    <location>
        <begin position="106"/>
        <end position="125"/>
    </location>
</feature>
<accession>A0A0Q9Z1U4</accession>
<dbReference type="STRING" id="295108.HT99x_00874"/>
<dbReference type="Pfam" id="PF14351">
    <property type="entry name" value="DUF4401"/>
    <property type="match status" value="1"/>
</dbReference>
<keyword evidence="1" id="KW-0472">Membrane</keyword>
<feature type="transmembrane region" description="Helical" evidence="1">
    <location>
        <begin position="313"/>
        <end position="330"/>
    </location>
</feature>
<feature type="domain" description="DUF4401" evidence="2">
    <location>
        <begin position="40"/>
        <end position="358"/>
    </location>
</feature>
<feature type="transmembrane region" description="Helical" evidence="1">
    <location>
        <begin position="162"/>
        <end position="178"/>
    </location>
</feature>
<sequence>MMKDLNVQLLLDWLENHHYLPKRNEADAYILCQENHDPVPLYIHILLGIGAFVGFWSAVGLLYASGLINWDNPISLITFGVLSIIISILINHLLKNAEDLLHSFSQQLTCILMLMGKILFAIGLTHELHNQLPHIGISWLATLSIALVAIPTYYLFPIAFDRFISSLAFIFACMLTSLIEFHHNIFFYLVYIALLALVGWLINAKNKKYSLEALTYSGLTSLGIYALLLCSSAMPYVLSQTTKWHIPIIVFNLTLAIAIVLQCSLLKLPPPRNTLSFAAGCLSLLILGMITTNGILYAMGLMLLGYEKHRRNLIIFGILFLGFFLIDFYYNLSLSLAHKAAILAGSGAILLLTRMVLLHEHWDKEP</sequence>
<protein>
    <submittedName>
        <fullName evidence="4">DUF4401 domain-containing protein</fullName>
    </submittedName>
</protein>